<dbReference type="InterPro" id="IPR036612">
    <property type="entry name" value="KH_dom_type_1_sf"/>
</dbReference>
<dbReference type="CDD" id="cd22382">
    <property type="entry name" value="KH-I_SF1"/>
    <property type="match status" value="1"/>
</dbReference>
<keyword evidence="7 11" id="KW-0694">RNA-binding</keyword>
<keyword evidence="16" id="KW-1185">Reference proteome</keyword>
<reference evidence="15 16" key="1">
    <citation type="submission" date="2022-12" db="EMBL/GenBank/DDBJ databases">
        <title>Chromosome-level genome of Tegillarca granosa.</title>
        <authorList>
            <person name="Kim J."/>
        </authorList>
    </citation>
    <scope>NUCLEOTIDE SEQUENCE [LARGE SCALE GENOMIC DNA]</scope>
    <source>
        <strain evidence="15">Teg-2019</strain>
        <tissue evidence="15">Adductor muscle</tissue>
    </source>
</reference>
<dbReference type="PANTHER" id="PTHR11208">
    <property type="entry name" value="RNA-BINDING PROTEIN RELATED"/>
    <property type="match status" value="1"/>
</dbReference>
<evidence type="ECO:0000256" key="6">
    <source>
        <dbReference type="ARBA" id="ARBA00022833"/>
    </source>
</evidence>
<feature type="compositionally biased region" description="Pro residues" evidence="13">
    <location>
        <begin position="400"/>
        <end position="417"/>
    </location>
</feature>
<evidence type="ECO:0000256" key="2">
    <source>
        <dbReference type="ARBA" id="ARBA00010382"/>
    </source>
</evidence>
<dbReference type="PANTHER" id="PTHR11208:SF45">
    <property type="entry name" value="SPLICING FACTOR 1"/>
    <property type="match status" value="1"/>
</dbReference>
<accession>A0ABQ9FM91</accession>
<evidence type="ECO:0000256" key="13">
    <source>
        <dbReference type="SAM" id="MobiDB-lite"/>
    </source>
</evidence>
<dbReference type="InterPro" id="IPR047086">
    <property type="entry name" value="SF1-HH_sf"/>
</dbReference>
<proteinExistence type="inferred from homology"/>
<feature type="region of interest" description="Disordered" evidence="13">
    <location>
        <begin position="1"/>
        <end position="57"/>
    </location>
</feature>
<evidence type="ECO:0000313" key="15">
    <source>
        <dbReference type="EMBL" id="KAJ8318389.1"/>
    </source>
</evidence>
<dbReference type="InterPro" id="IPR032570">
    <property type="entry name" value="SF1-HH"/>
</dbReference>
<comment type="subcellular location">
    <subcellularLocation>
        <location evidence="1 12">Nucleus</location>
    </subcellularLocation>
</comment>
<keyword evidence="6 12" id="KW-0862">Zinc</keyword>
<organism evidence="15 16">
    <name type="scientific">Tegillarca granosa</name>
    <name type="common">Malaysian cockle</name>
    <name type="synonym">Anadara granosa</name>
    <dbReference type="NCBI Taxonomy" id="220873"/>
    <lineage>
        <taxon>Eukaryota</taxon>
        <taxon>Metazoa</taxon>
        <taxon>Spiralia</taxon>
        <taxon>Lophotrochozoa</taxon>
        <taxon>Mollusca</taxon>
        <taxon>Bivalvia</taxon>
        <taxon>Autobranchia</taxon>
        <taxon>Pteriomorphia</taxon>
        <taxon>Arcoida</taxon>
        <taxon>Arcoidea</taxon>
        <taxon>Arcidae</taxon>
        <taxon>Tegillarca</taxon>
    </lineage>
</organism>
<keyword evidence="8 12" id="KW-0508">mRNA splicing</keyword>
<gene>
    <name evidence="15" type="ORF">KUTeg_003480</name>
</gene>
<evidence type="ECO:0000256" key="10">
    <source>
        <dbReference type="PROSITE-ProRule" id="PRU00047"/>
    </source>
</evidence>
<dbReference type="Pfam" id="PF16275">
    <property type="entry name" value="SF1-HH"/>
    <property type="match status" value="1"/>
</dbReference>
<feature type="compositionally biased region" description="Polar residues" evidence="13">
    <location>
        <begin position="462"/>
        <end position="484"/>
    </location>
</feature>
<evidence type="ECO:0000256" key="7">
    <source>
        <dbReference type="ARBA" id="ARBA00022884"/>
    </source>
</evidence>
<keyword evidence="3 12" id="KW-0507">mRNA processing</keyword>
<dbReference type="PROSITE" id="PS50158">
    <property type="entry name" value="ZF_CCHC"/>
    <property type="match status" value="1"/>
</dbReference>
<evidence type="ECO:0000256" key="11">
    <source>
        <dbReference type="PROSITE-ProRule" id="PRU00117"/>
    </source>
</evidence>
<dbReference type="PROSITE" id="PS50084">
    <property type="entry name" value="KH_TYPE_1"/>
    <property type="match status" value="1"/>
</dbReference>
<evidence type="ECO:0000256" key="5">
    <source>
        <dbReference type="ARBA" id="ARBA00022771"/>
    </source>
</evidence>
<name>A0ABQ9FM91_TEGGR</name>
<keyword evidence="4 12" id="KW-0479">Metal-binding</keyword>
<dbReference type="EMBL" id="JARBDR010000214">
    <property type="protein sequence ID" value="KAJ8318389.1"/>
    <property type="molecule type" value="Genomic_DNA"/>
</dbReference>
<dbReference type="Pfam" id="PF22675">
    <property type="entry name" value="KH-I_KHDC4-BBP"/>
    <property type="match status" value="1"/>
</dbReference>
<dbReference type="SMART" id="SM00343">
    <property type="entry name" value="ZnF_C2HC"/>
    <property type="match status" value="1"/>
</dbReference>
<evidence type="ECO:0000256" key="4">
    <source>
        <dbReference type="ARBA" id="ARBA00022723"/>
    </source>
</evidence>
<feature type="region of interest" description="Disordered" evidence="13">
    <location>
        <begin position="349"/>
        <end position="593"/>
    </location>
</feature>
<evidence type="ECO:0000256" key="3">
    <source>
        <dbReference type="ARBA" id="ARBA00022664"/>
    </source>
</evidence>
<evidence type="ECO:0000256" key="8">
    <source>
        <dbReference type="ARBA" id="ARBA00023187"/>
    </source>
</evidence>
<keyword evidence="5 10" id="KW-0863">Zinc-finger</keyword>
<dbReference type="InterPro" id="IPR001878">
    <property type="entry name" value="Znf_CCHC"/>
</dbReference>
<dbReference type="InterPro" id="IPR045071">
    <property type="entry name" value="BBP-like"/>
</dbReference>
<feature type="compositionally biased region" description="Polar residues" evidence="13">
    <location>
        <begin position="436"/>
        <end position="447"/>
    </location>
</feature>
<evidence type="ECO:0000259" key="14">
    <source>
        <dbReference type="PROSITE" id="PS50158"/>
    </source>
</evidence>
<evidence type="ECO:0000256" key="9">
    <source>
        <dbReference type="ARBA" id="ARBA00023242"/>
    </source>
</evidence>
<feature type="compositionally biased region" description="Pro residues" evidence="13">
    <location>
        <begin position="517"/>
        <end position="526"/>
    </location>
</feature>
<evidence type="ECO:0000256" key="12">
    <source>
        <dbReference type="RuleBase" id="RU367126"/>
    </source>
</evidence>
<dbReference type="InterPro" id="IPR004087">
    <property type="entry name" value="KH_dom"/>
</dbReference>
<feature type="domain" description="CCHC-type" evidence="14">
    <location>
        <begin position="297"/>
        <end position="311"/>
    </location>
</feature>
<protein>
    <recommendedName>
        <fullName evidence="12">Branchpoint-bridging protein</fullName>
    </recommendedName>
</protein>
<feature type="region of interest" description="Disordered" evidence="13">
    <location>
        <begin position="85"/>
        <end position="111"/>
    </location>
</feature>
<keyword evidence="12" id="KW-0747">Spliceosome</keyword>
<comment type="function">
    <text evidence="12">Necessary for the splicing of pre-mRNA. Has a role in the recognition of the branch site (5'-UACUAAC-3'), the pyrimidine tract and the 3'-splice site at the 3'-end of introns.</text>
</comment>
<evidence type="ECO:0000313" key="16">
    <source>
        <dbReference type="Proteomes" id="UP001217089"/>
    </source>
</evidence>
<dbReference type="InterPro" id="IPR055256">
    <property type="entry name" value="KH_1_KHDC4/BBP-like"/>
</dbReference>
<dbReference type="SUPFAM" id="SSF54791">
    <property type="entry name" value="Eukaryotic type KH-domain (KH-domain type I)"/>
    <property type="match status" value="1"/>
</dbReference>
<dbReference type="Proteomes" id="UP001217089">
    <property type="component" value="Unassembled WGS sequence"/>
</dbReference>
<feature type="compositionally biased region" description="Low complexity" evidence="13">
    <location>
        <begin position="505"/>
        <end position="516"/>
    </location>
</feature>
<comment type="similarity">
    <text evidence="2 12">Belongs to the BBP/SF1 family.</text>
</comment>
<dbReference type="Gene3D" id="6.10.140.1790">
    <property type="match status" value="1"/>
</dbReference>
<feature type="compositionally biased region" description="Pro residues" evidence="13">
    <location>
        <begin position="537"/>
        <end position="553"/>
    </location>
</feature>
<dbReference type="SMART" id="SM00322">
    <property type="entry name" value="KH"/>
    <property type="match status" value="1"/>
</dbReference>
<keyword evidence="9 12" id="KW-0539">Nucleus</keyword>
<comment type="caution">
    <text evidence="15">The sequence shown here is derived from an EMBL/GenBank/DDBJ whole genome shotgun (WGS) entry which is preliminary data.</text>
</comment>
<sequence>MFSNPGKRPLEFNNPGDWMNPNGAATGDASDRKKKRKSRWATEQETDKTIIPGMPTVIPTGLSTDQERQYLLHLQIEEISRRLRTGDLGISPNPEDRSPSPEPIYNNEGKRLNTREYRTRKKLEEDRHRLVQEAMDLNAEYKPPADYKPPVVRVSDKVMIPQDEHPEINFVGLLIGPRGNTLKNLEKDTGAKIIIRGKGSVKEGKIGRKDGQPLPGEDEPLHAYVTANNPENVKKAVEKIKEIIHQGIEVPEGQNDLRRQQLRELALLNGTLRENDGLAKLKQLQQAQTIITNTIICTVCGGTGHIAQDCKAKRPGDTLRGLQPVVQPPQTQADKAKMDSEYMSLMAELGEGPPPKPDPMPPNMPHMQPQQQFRPPISQPPPNPMAINPPWGHQPNSINRPPPPPVMSQPSQPPPYMPGQMSNVNIQAVQPPVGSMASQGQQPPQNFVSSSMPAPVAPPSMFTSSAGGPPMSWQQPVNTVSSHPSTTTSANVGGGGGVPPPPPNTTNSNQAPWQPAVAPPPPPSSNLPPWQQGPHQVAPPLPNPMAPPPPPPTSQGFGGPGMAPPPPPPGGFNVNQLGGVGQFLGAPPPPPPS</sequence>
<evidence type="ECO:0000256" key="1">
    <source>
        <dbReference type="ARBA" id="ARBA00004123"/>
    </source>
</evidence>
<dbReference type="Gene3D" id="3.30.1370.10">
    <property type="entry name" value="K Homology domain, type 1"/>
    <property type="match status" value="1"/>
</dbReference>
<feature type="compositionally biased region" description="Pro residues" evidence="13">
    <location>
        <begin position="352"/>
        <end position="364"/>
    </location>
</feature>